<dbReference type="SMART" id="SM00052">
    <property type="entry name" value="EAL"/>
    <property type="match status" value="1"/>
</dbReference>
<keyword evidence="1" id="KW-0812">Transmembrane</keyword>
<dbReference type="InterPro" id="IPR001610">
    <property type="entry name" value="PAC"/>
</dbReference>
<dbReference type="SUPFAM" id="SSF141868">
    <property type="entry name" value="EAL domain-like"/>
    <property type="match status" value="1"/>
</dbReference>
<feature type="domain" description="PAS" evidence="2">
    <location>
        <begin position="853"/>
        <end position="898"/>
    </location>
</feature>
<dbReference type="PANTHER" id="PTHR44757">
    <property type="entry name" value="DIGUANYLATE CYCLASE DGCP"/>
    <property type="match status" value="1"/>
</dbReference>
<keyword evidence="1" id="KW-0472">Membrane</keyword>
<dbReference type="InterPro" id="IPR000700">
    <property type="entry name" value="PAS-assoc_C"/>
</dbReference>
<dbReference type="PROSITE" id="PS50112">
    <property type="entry name" value="PAS"/>
    <property type="match status" value="4"/>
</dbReference>
<dbReference type="Pfam" id="PF13426">
    <property type="entry name" value="PAS_9"/>
    <property type="match status" value="1"/>
</dbReference>
<dbReference type="Gene3D" id="3.30.450.20">
    <property type="entry name" value="PAS domain"/>
    <property type="match status" value="5"/>
</dbReference>
<dbReference type="Gene3D" id="3.20.20.450">
    <property type="entry name" value="EAL domain"/>
    <property type="match status" value="1"/>
</dbReference>
<dbReference type="InterPro" id="IPR013655">
    <property type="entry name" value="PAS_fold_3"/>
</dbReference>
<dbReference type="Pfam" id="PF00990">
    <property type="entry name" value="GGDEF"/>
    <property type="match status" value="1"/>
</dbReference>
<dbReference type="InterPro" id="IPR043128">
    <property type="entry name" value="Rev_trsase/Diguanyl_cyclase"/>
</dbReference>
<evidence type="ECO:0000259" key="5">
    <source>
        <dbReference type="PROSITE" id="PS50887"/>
    </source>
</evidence>
<dbReference type="PROSITE" id="PS50887">
    <property type="entry name" value="GGDEF"/>
    <property type="match status" value="1"/>
</dbReference>
<organism evidence="6 7">
    <name type="scientific">Pseudomonas benzenivorans</name>
    <dbReference type="NCBI Taxonomy" id="556533"/>
    <lineage>
        <taxon>Bacteria</taxon>
        <taxon>Pseudomonadati</taxon>
        <taxon>Pseudomonadota</taxon>
        <taxon>Gammaproteobacteria</taxon>
        <taxon>Pseudomonadales</taxon>
        <taxon>Pseudomonadaceae</taxon>
        <taxon>Pseudomonas</taxon>
    </lineage>
</organism>
<evidence type="ECO:0000259" key="2">
    <source>
        <dbReference type="PROSITE" id="PS50112"/>
    </source>
</evidence>
<evidence type="ECO:0000259" key="3">
    <source>
        <dbReference type="PROSITE" id="PS50113"/>
    </source>
</evidence>
<feature type="transmembrane region" description="Helical" evidence="1">
    <location>
        <begin position="27"/>
        <end position="46"/>
    </location>
</feature>
<evidence type="ECO:0000313" key="7">
    <source>
        <dbReference type="Proteomes" id="UP001059672"/>
    </source>
</evidence>
<dbReference type="Pfam" id="PF00989">
    <property type="entry name" value="PAS"/>
    <property type="match status" value="2"/>
</dbReference>
<dbReference type="Gene3D" id="3.30.70.270">
    <property type="match status" value="1"/>
</dbReference>
<feature type="domain" description="PAC" evidence="3">
    <location>
        <begin position="799"/>
        <end position="856"/>
    </location>
</feature>
<name>A0ABY5H5C7_9PSED</name>
<dbReference type="SUPFAM" id="SSF55073">
    <property type="entry name" value="Nucleotide cyclase"/>
    <property type="match status" value="1"/>
</dbReference>
<dbReference type="NCBIfam" id="TIGR00229">
    <property type="entry name" value="sensory_box"/>
    <property type="match status" value="4"/>
</dbReference>
<evidence type="ECO:0000256" key="1">
    <source>
        <dbReference type="SAM" id="Phobius"/>
    </source>
</evidence>
<dbReference type="InterPro" id="IPR000160">
    <property type="entry name" value="GGDEF_dom"/>
</dbReference>
<feature type="domain" description="PAC" evidence="3">
    <location>
        <begin position="663"/>
        <end position="716"/>
    </location>
</feature>
<evidence type="ECO:0000259" key="4">
    <source>
        <dbReference type="PROSITE" id="PS50883"/>
    </source>
</evidence>
<dbReference type="InterPro" id="IPR035965">
    <property type="entry name" value="PAS-like_dom_sf"/>
</dbReference>
<dbReference type="PROSITE" id="PS50113">
    <property type="entry name" value="PAC"/>
    <property type="match status" value="3"/>
</dbReference>
<gene>
    <name evidence="6" type="ORF">KDW96_16015</name>
</gene>
<protein>
    <submittedName>
        <fullName evidence="6">EAL domain-containing protein</fullName>
    </submittedName>
</protein>
<accession>A0ABY5H5C7</accession>
<dbReference type="SMART" id="SM00267">
    <property type="entry name" value="GGDEF"/>
    <property type="match status" value="1"/>
</dbReference>
<feature type="domain" description="PAC" evidence="3">
    <location>
        <begin position="926"/>
        <end position="978"/>
    </location>
</feature>
<dbReference type="Pfam" id="PF00563">
    <property type="entry name" value="EAL"/>
    <property type="match status" value="1"/>
</dbReference>
<dbReference type="PROSITE" id="PS50883">
    <property type="entry name" value="EAL"/>
    <property type="match status" value="1"/>
</dbReference>
<keyword evidence="1" id="KW-1133">Transmembrane helix</keyword>
<feature type="domain" description="PAS" evidence="2">
    <location>
        <begin position="305"/>
        <end position="361"/>
    </location>
</feature>
<dbReference type="InterPro" id="IPR035919">
    <property type="entry name" value="EAL_sf"/>
</dbReference>
<feature type="transmembrane region" description="Helical" evidence="1">
    <location>
        <begin position="267"/>
        <end position="289"/>
    </location>
</feature>
<feature type="domain" description="EAL" evidence="4">
    <location>
        <begin position="1156"/>
        <end position="1410"/>
    </location>
</feature>
<dbReference type="InterPro" id="IPR001633">
    <property type="entry name" value="EAL_dom"/>
</dbReference>
<dbReference type="InterPro" id="IPR029787">
    <property type="entry name" value="Nucleotide_cyclase"/>
</dbReference>
<dbReference type="CDD" id="cd01949">
    <property type="entry name" value="GGDEF"/>
    <property type="match status" value="1"/>
</dbReference>
<dbReference type="SUPFAM" id="SSF55785">
    <property type="entry name" value="PYP-like sensor domain (PAS domain)"/>
    <property type="match status" value="5"/>
</dbReference>
<dbReference type="SMART" id="SM00086">
    <property type="entry name" value="PAC"/>
    <property type="match status" value="5"/>
</dbReference>
<dbReference type="RefSeq" id="WP_370295135.1">
    <property type="nucleotide sequence ID" value="NZ_CP073346.1"/>
</dbReference>
<feature type="domain" description="PAS" evidence="2">
    <location>
        <begin position="584"/>
        <end position="660"/>
    </location>
</feature>
<dbReference type="InterPro" id="IPR000014">
    <property type="entry name" value="PAS"/>
</dbReference>
<proteinExistence type="predicted"/>
<dbReference type="CDD" id="cd00130">
    <property type="entry name" value="PAS"/>
    <property type="match status" value="3"/>
</dbReference>
<dbReference type="EMBL" id="CP073346">
    <property type="protein sequence ID" value="UTW06664.1"/>
    <property type="molecule type" value="Genomic_DNA"/>
</dbReference>
<keyword evidence="7" id="KW-1185">Reference proteome</keyword>
<feature type="domain" description="PAS" evidence="2">
    <location>
        <begin position="717"/>
        <end position="762"/>
    </location>
</feature>
<dbReference type="NCBIfam" id="TIGR00254">
    <property type="entry name" value="GGDEF"/>
    <property type="match status" value="1"/>
</dbReference>
<dbReference type="SMART" id="SM00091">
    <property type="entry name" value="PAS"/>
    <property type="match status" value="4"/>
</dbReference>
<reference evidence="6" key="1">
    <citation type="submission" date="2021-04" db="EMBL/GenBank/DDBJ databases">
        <title>Oceanospirillales bacteria with DddD are important DMSP degraders in coastal seawater.</title>
        <authorList>
            <person name="Liu J."/>
        </authorList>
    </citation>
    <scope>NUCLEOTIDE SEQUENCE</scope>
    <source>
        <strain evidence="6">D13-4</strain>
    </source>
</reference>
<dbReference type="Pfam" id="PF08447">
    <property type="entry name" value="PAS_3"/>
    <property type="match status" value="1"/>
</dbReference>
<sequence>MATAQPLPFPSAPGEPPATPLRGSVKGALVALVLGMLALLLWQLHLESQQLQDNQRQLNREFNTQLANHLGLSMDLKARAGLAMLAPFDQPPATARQRAAVLDSLRAVFPNVQSLAWLGPRGGILDDSEPRADDAVFLGQLYRRSQGQPYHYAFSTHAEGRIYVLLRQAENSSTSGYWALRMTTSTLREWLYEHRLDDYHWLLEDSLAQRVIASRQDRPAPSSAAFPPVTAEDLAQSLLLTPLKGSEWQLRALFNERKVRAKLLPNLATKFALFVLCTLLTLFALYRLLCEQRRLHELNAASQRSLHQAAGALSAIEERVLVTDGNGLIRYLNPQAEALFGRASRDAQSRHLLELMPHLDPLLLHHTAFHSEQGPDLVEIPQQGVSRLFAISRRELSDEGRHQGLVWVLRDVTEEQQATRVLKETRRRYQDIFEGTGTALCVLDLSALHDYLSQLQLRDGVDLDRWLQANPQRHGELLQRLRCTESNQMALRLLGASSNDQAWQHLINSGPLRPGGFRMQLLTALLENTGQLEMEQRISTPQGHERHLWLVLRLPESAEDLRAVTLSISDVTSRKRIELSLIERERFWSDVVRAVPDTLYVHDVANRRVLFSNHHLGLQLGYSQIELKSMGERFWEHILHPDDSDYYWRIRNLQQVLGDGVLLDSQLRWRHQNGAWRWFSIREQALQRDDTGRVSRLLGIAKDITEQIERSESLRASEQRYRLLAESISDVIFSTDSSLKLNYVSPSVQPVLGFTTEWVLSNGFRSLASNPAQLTDLNQLLERVRGGLGTPQRMAELRQQLQPQLFVFDCLRADGRRIPVELRLVPMWDEHGRFEGLLGVGRDIAQQRRAEKELRMAATVFEHSTAAILVTDPAGYIVQVNKAFSRVSGYSSAQVLDQLPSMLTADRQQASHLQYILGQLNQRGSWEGEVWLKRRSGESFPAWVGITAVQDEEGDLVSYVCFFSDISERKASEQRIHRLAYYDALTQLPNRTLFQDRLHTALQHGERHQQWVVLMFLDLDRFKPINDSLGHAAGDRMLKDVATRLSACVDADDTVARMGGDEFTLLLQSSTSQEAALNRAIHVAEQILASLARPFILEGREFFVTASIGIALSPQDGDELSQLMKNADTAMYHAKERGKNNFQFYQADMNASALERLELESDLRHALDLGEFILHYQPQFSGNGQRLTGVEALLRWQHPRRGLVPPDDFIPVLEELGLVGQVGDWVLAEACRQLKEWHLAKIRVPKVSVNLSARQFADGDLDRRIAAILEDSGVPPACLELELTESILMQDVTGALGTLADLKALGLCLAIDDFGTGYSSLNYLKQFPIDVLKIDRSFVDGLPDGEQDGQIACAIIAMAHSLNLAVIAEGVETQAQLDFLRVHECDEVQGYLLGRPMPAKQFAAQFGGAALFILS</sequence>
<dbReference type="CDD" id="cd01948">
    <property type="entry name" value="EAL"/>
    <property type="match status" value="1"/>
</dbReference>
<evidence type="ECO:0000313" key="6">
    <source>
        <dbReference type="EMBL" id="UTW06664.1"/>
    </source>
</evidence>
<dbReference type="Proteomes" id="UP001059672">
    <property type="component" value="Chromosome"/>
</dbReference>
<dbReference type="PANTHER" id="PTHR44757:SF2">
    <property type="entry name" value="BIOFILM ARCHITECTURE MAINTENANCE PROTEIN MBAA"/>
    <property type="match status" value="1"/>
</dbReference>
<dbReference type="InterPro" id="IPR052155">
    <property type="entry name" value="Biofilm_reg_signaling"/>
</dbReference>
<feature type="domain" description="GGDEF" evidence="5">
    <location>
        <begin position="1010"/>
        <end position="1147"/>
    </location>
</feature>
<dbReference type="InterPro" id="IPR013767">
    <property type="entry name" value="PAS_fold"/>
</dbReference>